<dbReference type="EMBL" id="AQFT01000026">
    <property type="protein sequence ID" value="EMZ35835.1"/>
    <property type="molecule type" value="Genomic_DNA"/>
</dbReference>
<dbReference type="PANTHER" id="PTHR11012">
    <property type="entry name" value="PROTEIN KINASE-LIKE DOMAIN-CONTAINING"/>
    <property type="match status" value="1"/>
</dbReference>
<evidence type="ECO:0000313" key="1">
    <source>
        <dbReference type="EMBL" id="EMZ35835.1"/>
    </source>
</evidence>
<keyword evidence="2" id="KW-1185">Reference proteome</keyword>
<dbReference type="Pfam" id="PF02958">
    <property type="entry name" value="EcKL"/>
    <property type="match status" value="1"/>
</dbReference>
<dbReference type="InterPro" id="IPR004119">
    <property type="entry name" value="EcKL"/>
</dbReference>
<dbReference type="Proteomes" id="UP000012589">
    <property type="component" value="Unassembled WGS sequence"/>
</dbReference>
<evidence type="ECO:0008006" key="3">
    <source>
        <dbReference type="Google" id="ProtNLM"/>
    </source>
</evidence>
<dbReference type="InterPro" id="IPR011009">
    <property type="entry name" value="Kinase-like_dom_sf"/>
</dbReference>
<evidence type="ECO:0000313" key="2">
    <source>
        <dbReference type="Proteomes" id="UP000012589"/>
    </source>
</evidence>
<dbReference type="PATRIC" id="fig|1235802.3.peg.1055"/>
<dbReference type="OrthoDB" id="9769860at2"/>
<dbReference type="AlphaFoldDB" id="N2BBV0"/>
<accession>N2BBV0</accession>
<proteinExistence type="predicted"/>
<sequence>MTIERIISNPQFLKKILNIPNECDMLIDKTSKINSLTSHIFIINLVIKEKHTQYNQSIFIKYSNSYENRFQNKLCQNEIVFYNNVKKINSGINVIPYCFYADGNDRETLLVLKNISNSFYTITETEITEHLVMQCVSSLAYFHSAFWNNANIISFKAGIKFTRLTDIDQIGIHDFISQNSHFLTKSAIKIINKSVDITKYLLNEINIRKKTINNMTLINGDAHIYNFMFSKDIHSAPIIIDFQFAEPGLGCLDLAHLTRKIPPQMLTYEFCHNIVHVYYQSLLKFGIKNYTFSECYNDYKKCISVMVLNPIWQNIILKLPIESCILSLNSIFKVFNILDCQQLHI</sequence>
<dbReference type="HOGENOM" id="CLU_803498_0_0_9"/>
<organism evidence="1 2">
    <name type="scientific">Eubacterium plexicaudatum ASF492</name>
    <dbReference type="NCBI Taxonomy" id="1235802"/>
    <lineage>
        <taxon>Bacteria</taxon>
        <taxon>Bacillati</taxon>
        <taxon>Bacillota</taxon>
        <taxon>Clostridia</taxon>
        <taxon>Eubacteriales</taxon>
        <taxon>Eubacteriaceae</taxon>
        <taxon>Eubacterium</taxon>
    </lineage>
</organism>
<dbReference type="SUPFAM" id="SSF56112">
    <property type="entry name" value="Protein kinase-like (PK-like)"/>
    <property type="match status" value="1"/>
</dbReference>
<gene>
    <name evidence="1" type="ORF">C823_00985</name>
</gene>
<name>N2BBV0_9FIRM</name>
<dbReference type="STRING" id="1235802.C823_00985"/>
<protein>
    <recommendedName>
        <fullName evidence="3">CHK kinase-like domain-containing protein</fullName>
    </recommendedName>
</protein>
<dbReference type="eggNOG" id="COG3173">
    <property type="taxonomic scope" value="Bacteria"/>
</dbReference>
<comment type="caution">
    <text evidence="1">The sequence shown here is derived from an EMBL/GenBank/DDBJ whole genome shotgun (WGS) entry which is preliminary data.</text>
</comment>
<dbReference type="Gene3D" id="3.90.1200.10">
    <property type="match status" value="1"/>
</dbReference>
<dbReference type="PANTHER" id="PTHR11012:SF30">
    <property type="entry name" value="PROTEIN KINASE-LIKE DOMAIN-CONTAINING"/>
    <property type="match status" value="1"/>
</dbReference>
<reference evidence="1 2" key="1">
    <citation type="journal article" date="2014" name="Genome Announc.">
        <title>Draft genome sequences of the altered schaedler flora, a defined bacterial community from gnotobiotic mice.</title>
        <authorList>
            <person name="Wannemuehler M.J."/>
            <person name="Overstreet A.M."/>
            <person name="Ward D.V."/>
            <person name="Phillips G.J."/>
        </authorList>
    </citation>
    <scope>NUCLEOTIDE SEQUENCE [LARGE SCALE GENOMIC DNA]</scope>
    <source>
        <strain evidence="1 2">ASF492</strain>
    </source>
</reference>